<feature type="non-terminal residue" evidence="2">
    <location>
        <position position="1"/>
    </location>
</feature>
<feature type="domain" description="WD-like" evidence="1">
    <location>
        <begin position="3"/>
        <end position="52"/>
    </location>
</feature>
<proteinExistence type="predicted"/>
<keyword evidence="3" id="KW-1185">Reference proteome</keyword>
<dbReference type="InterPro" id="IPR046925">
    <property type="entry name" value="WD-like_fungi"/>
</dbReference>
<dbReference type="VEuPathDB" id="FungiDB:MMYC01_200442"/>
<dbReference type="AlphaFoldDB" id="A0A175WGS7"/>
<name>A0A175WGS7_9PEZI</name>
<protein>
    <recommendedName>
        <fullName evidence="1">WD-like domain-containing protein</fullName>
    </recommendedName>
</protein>
<dbReference type="Proteomes" id="UP000078237">
    <property type="component" value="Unassembled WGS sequence"/>
</dbReference>
<gene>
    <name evidence="2" type="ORF">MMYC01_200442</name>
</gene>
<reference evidence="2 3" key="1">
    <citation type="journal article" date="2016" name="Genome Announc.">
        <title>Genome Sequence of Madurella mycetomatis mm55, Isolated from a Human Mycetoma Case in Sudan.</title>
        <authorList>
            <person name="Smit S."/>
            <person name="Derks M.F."/>
            <person name="Bervoets S."/>
            <person name="Fahal A."/>
            <person name="van Leeuwen W."/>
            <person name="van Belkum A."/>
            <person name="van de Sande W.W."/>
        </authorList>
    </citation>
    <scope>NUCLEOTIDE SEQUENCE [LARGE SCALE GENOMIC DNA]</scope>
    <source>
        <strain evidence="3">mm55</strain>
    </source>
</reference>
<sequence length="87" mass="9849">RAAECHSNYRAYTEDCRILDSSIWYSDSFALESPGHLVYGACYTSWPKVFSGTQSRFWADAIGTIRTASQGNFLDDDHNYVSGIIRE</sequence>
<dbReference type="EMBL" id="LCTW02000005">
    <property type="protein sequence ID" value="KXX82998.1"/>
    <property type="molecule type" value="Genomic_DNA"/>
</dbReference>
<accession>A0A175WGS7</accession>
<comment type="caution">
    <text evidence="2">The sequence shown here is derived from an EMBL/GenBank/DDBJ whole genome shotgun (WGS) entry which is preliminary data.</text>
</comment>
<organism evidence="2 3">
    <name type="scientific">Madurella mycetomatis</name>
    <dbReference type="NCBI Taxonomy" id="100816"/>
    <lineage>
        <taxon>Eukaryota</taxon>
        <taxon>Fungi</taxon>
        <taxon>Dikarya</taxon>
        <taxon>Ascomycota</taxon>
        <taxon>Pezizomycotina</taxon>
        <taxon>Sordariomycetes</taxon>
        <taxon>Sordariomycetidae</taxon>
        <taxon>Sordariales</taxon>
        <taxon>Sordariales incertae sedis</taxon>
        <taxon>Madurella</taxon>
    </lineage>
</organism>
<evidence type="ECO:0000313" key="3">
    <source>
        <dbReference type="Proteomes" id="UP000078237"/>
    </source>
</evidence>
<evidence type="ECO:0000313" key="2">
    <source>
        <dbReference type="EMBL" id="KXX82998.1"/>
    </source>
</evidence>
<evidence type="ECO:0000259" key="1">
    <source>
        <dbReference type="Pfam" id="PF20493"/>
    </source>
</evidence>
<dbReference type="OrthoDB" id="4577846at2759"/>
<dbReference type="Pfam" id="PF20493">
    <property type="entry name" value="WD-like_fungi"/>
    <property type="match status" value="1"/>
</dbReference>